<evidence type="ECO:0000313" key="3">
    <source>
        <dbReference type="Proteomes" id="UP001610432"/>
    </source>
</evidence>
<feature type="region of interest" description="Disordered" evidence="1">
    <location>
        <begin position="1"/>
        <end position="25"/>
    </location>
</feature>
<feature type="compositionally biased region" description="Polar residues" evidence="1">
    <location>
        <begin position="230"/>
        <end position="253"/>
    </location>
</feature>
<gene>
    <name evidence="2" type="ORF">BJX67DRAFT_380786</name>
</gene>
<accession>A0ABR4LWX1</accession>
<evidence type="ECO:0008006" key="4">
    <source>
        <dbReference type="Google" id="ProtNLM"/>
    </source>
</evidence>
<dbReference type="GeneID" id="98147938"/>
<organism evidence="2 3">
    <name type="scientific">Aspergillus lucknowensis</name>
    <dbReference type="NCBI Taxonomy" id="176173"/>
    <lineage>
        <taxon>Eukaryota</taxon>
        <taxon>Fungi</taxon>
        <taxon>Dikarya</taxon>
        <taxon>Ascomycota</taxon>
        <taxon>Pezizomycotina</taxon>
        <taxon>Eurotiomycetes</taxon>
        <taxon>Eurotiomycetidae</taxon>
        <taxon>Eurotiales</taxon>
        <taxon>Aspergillaceae</taxon>
        <taxon>Aspergillus</taxon>
        <taxon>Aspergillus subgen. Nidulantes</taxon>
    </lineage>
</organism>
<evidence type="ECO:0000256" key="1">
    <source>
        <dbReference type="SAM" id="MobiDB-lite"/>
    </source>
</evidence>
<protein>
    <recommendedName>
        <fullName evidence="4">Aflatoxin regulatory protein domain-containing protein</fullName>
    </recommendedName>
</protein>
<sequence length="345" mass="37858">MPNADDDDEATPSIPPSSTVDFTTDSVVMEPVDSMISDWFSMSAPAMSPIYSGDPMLTDSTKPPFSATSQIPTAISDFVTGDVTVPSSQYPYATNTQHHYHHSQLNPLAFNQSPNPHHSTCTCTCFQTIVRALEKIQRANMRLLSVDVALSQNKEALIHICNALKCTSPHDSTTRLVMLVLLRKNLNLYHLLYQLRLRNRRDRNSTSRSSPGGGGSSPFSPSASPPWSSLDTTMNMTGQGAQQQQDHSVFQGSDQHRPDHAGSDAGGPVTGTVRLSLGSYQLDYADESSLTKQILLLDVNKVPRLLERLDRRACGLDEADGLDLYNMMRGALIAEFRAIMTEVET</sequence>
<feature type="compositionally biased region" description="Low complexity" evidence="1">
    <location>
        <begin position="217"/>
        <end position="229"/>
    </location>
</feature>
<dbReference type="Proteomes" id="UP001610432">
    <property type="component" value="Unassembled WGS sequence"/>
</dbReference>
<feature type="compositionally biased region" description="Acidic residues" evidence="1">
    <location>
        <begin position="1"/>
        <end position="10"/>
    </location>
</feature>
<feature type="compositionally biased region" description="Polar residues" evidence="1">
    <location>
        <begin position="16"/>
        <end position="25"/>
    </location>
</feature>
<dbReference type="EMBL" id="JBFXLQ010000017">
    <property type="protein sequence ID" value="KAL2867852.1"/>
    <property type="molecule type" value="Genomic_DNA"/>
</dbReference>
<feature type="region of interest" description="Disordered" evidence="1">
    <location>
        <begin position="201"/>
        <end position="270"/>
    </location>
</feature>
<comment type="caution">
    <text evidence="2">The sequence shown here is derived from an EMBL/GenBank/DDBJ whole genome shotgun (WGS) entry which is preliminary data.</text>
</comment>
<dbReference type="RefSeq" id="XP_070886831.1">
    <property type="nucleotide sequence ID" value="XM_071032866.1"/>
</dbReference>
<name>A0ABR4LWX1_9EURO</name>
<evidence type="ECO:0000313" key="2">
    <source>
        <dbReference type="EMBL" id="KAL2867852.1"/>
    </source>
</evidence>
<proteinExistence type="predicted"/>
<keyword evidence="3" id="KW-1185">Reference proteome</keyword>
<reference evidence="2 3" key="1">
    <citation type="submission" date="2024-07" db="EMBL/GenBank/DDBJ databases">
        <title>Section-level genome sequencing and comparative genomics of Aspergillus sections Usti and Cavernicolus.</title>
        <authorList>
            <consortium name="Lawrence Berkeley National Laboratory"/>
            <person name="Nybo J.L."/>
            <person name="Vesth T.C."/>
            <person name="Theobald S."/>
            <person name="Frisvad J.C."/>
            <person name="Larsen T.O."/>
            <person name="Kjaerboelling I."/>
            <person name="Rothschild-Mancinelli K."/>
            <person name="Lyhne E.K."/>
            <person name="Kogle M.E."/>
            <person name="Barry K."/>
            <person name="Clum A."/>
            <person name="Na H."/>
            <person name="Ledsgaard L."/>
            <person name="Lin J."/>
            <person name="Lipzen A."/>
            <person name="Kuo A."/>
            <person name="Riley R."/>
            <person name="Mondo S."/>
            <person name="Labutti K."/>
            <person name="Haridas S."/>
            <person name="Pangalinan J."/>
            <person name="Salamov A.A."/>
            <person name="Simmons B.A."/>
            <person name="Magnuson J.K."/>
            <person name="Chen J."/>
            <person name="Drula E."/>
            <person name="Henrissat B."/>
            <person name="Wiebenga A."/>
            <person name="Lubbers R.J."/>
            <person name="Gomes A.C."/>
            <person name="Macurrencykelacurrency M.R."/>
            <person name="Stajich J."/>
            <person name="Grigoriev I.V."/>
            <person name="Mortensen U.H."/>
            <person name="De Vries R.P."/>
            <person name="Baker S.E."/>
            <person name="Andersen M.R."/>
        </authorList>
    </citation>
    <scope>NUCLEOTIDE SEQUENCE [LARGE SCALE GENOMIC DNA]</scope>
    <source>
        <strain evidence="2 3">CBS 449.75</strain>
    </source>
</reference>